<keyword evidence="1" id="KW-1133">Transmembrane helix</keyword>
<feature type="transmembrane region" description="Helical" evidence="1">
    <location>
        <begin position="134"/>
        <end position="155"/>
    </location>
</feature>
<feature type="domain" description="DUF3592" evidence="2">
    <location>
        <begin position="48"/>
        <end position="127"/>
    </location>
</feature>
<dbReference type="Pfam" id="PF12158">
    <property type="entry name" value="DUF3592"/>
    <property type="match status" value="1"/>
</dbReference>
<dbReference type="EMBL" id="CP012333">
    <property type="protein sequence ID" value="AKU97612.1"/>
    <property type="molecule type" value="Genomic_DNA"/>
</dbReference>
<sequence>MLSLLAELWFLVGLCLWTLGSLGNADAERQESWPKTKGMVAEGHVLEVPGQEGDVGPWFVGVVRYVFDDEPESTLAPYRSRPSLEGKLESPISLRRSSAEELVASYPVGMPIDVRYDPEHPSKSIVGAPLQSSFSRWLCAAGLAIAGLAFPVAYFL</sequence>
<evidence type="ECO:0000313" key="4">
    <source>
        <dbReference type="Proteomes" id="UP000064967"/>
    </source>
</evidence>
<dbReference type="Proteomes" id="UP000064967">
    <property type="component" value="Chromosome"/>
</dbReference>
<organism evidence="3 4">
    <name type="scientific">Labilithrix luteola</name>
    <dbReference type="NCBI Taxonomy" id="1391654"/>
    <lineage>
        <taxon>Bacteria</taxon>
        <taxon>Pseudomonadati</taxon>
        <taxon>Myxococcota</taxon>
        <taxon>Polyangia</taxon>
        <taxon>Polyangiales</taxon>
        <taxon>Labilitrichaceae</taxon>
        <taxon>Labilithrix</taxon>
    </lineage>
</organism>
<evidence type="ECO:0000313" key="3">
    <source>
        <dbReference type="EMBL" id="AKU97612.1"/>
    </source>
</evidence>
<reference evidence="3 4" key="1">
    <citation type="submission" date="2015-08" db="EMBL/GenBank/DDBJ databases">
        <authorList>
            <person name="Babu N.S."/>
            <person name="Beckwith C.J."/>
            <person name="Beseler K.G."/>
            <person name="Brison A."/>
            <person name="Carone J.V."/>
            <person name="Caskin T.P."/>
            <person name="Diamond M."/>
            <person name="Durham M.E."/>
            <person name="Foxe J.M."/>
            <person name="Go M."/>
            <person name="Henderson B.A."/>
            <person name="Jones I.B."/>
            <person name="McGettigan J.A."/>
            <person name="Micheletti S.J."/>
            <person name="Nasrallah M.E."/>
            <person name="Ortiz D."/>
            <person name="Piller C.R."/>
            <person name="Privatt S.R."/>
            <person name="Schneider S.L."/>
            <person name="Sharp S."/>
            <person name="Smith T.C."/>
            <person name="Stanton J.D."/>
            <person name="Ullery H.E."/>
            <person name="Wilson R.J."/>
            <person name="Serrano M.G."/>
            <person name="Buck G."/>
            <person name="Lee V."/>
            <person name="Wang Y."/>
            <person name="Carvalho R."/>
            <person name="Voegtly L."/>
            <person name="Shi R."/>
            <person name="Duckworth R."/>
            <person name="Johnson A."/>
            <person name="Loviza R."/>
            <person name="Walstead R."/>
            <person name="Shah Z."/>
            <person name="Kiflezghi M."/>
            <person name="Wade K."/>
            <person name="Ball S.L."/>
            <person name="Bradley K.W."/>
            <person name="Asai D.J."/>
            <person name="Bowman C.A."/>
            <person name="Russell D.A."/>
            <person name="Pope W.H."/>
            <person name="Jacobs-Sera D."/>
            <person name="Hendrix R.W."/>
            <person name="Hatfull G.F."/>
        </authorList>
    </citation>
    <scope>NUCLEOTIDE SEQUENCE [LARGE SCALE GENOMIC DNA]</scope>
    <source>
        <strain evidence="3 4">DSM 27648</strain>
    </source>
</reference>
<protein>
    <recommendedName>
        <fullName evidence="2">DUF3592 domain-containing protein</fullName>
    </recommendedName>
</protein>
<evidence type="ECO:0000256" key="1">
    <source>
        <dbReference type="SAM" id="Phobius"/>
    </source>
</evidence>
<dbReference type="InterPro" id="IPR021994">
    <property type="entry name" value="DUF3592"/>
</dbReference>
<dbReference type="STRING" id="1391654.AKJ09_04276"/>
<name>A0A0K1PVQ8_9BACT</name>
<gene>
    <name evidence="3" type="ORF">AKJ09_04276</name>
</gene>
<dbReference type="RefSeq" id="WP_169927675.1">
    <property type="nucleotide sequence ID" value="NZ_CP012333.1"/>
</dbReference>
<keyword evidence="1" id="KW-0812">Transmembrane</keyword>
<keyword evidence="4" id="KW-1185">Reference proteome</keyword>
<dbReference type="KEGG" id="llu:AKJ09_04276"/>
<evidence type="ECO:0000259" key="2">
    <source>
        <dbReference type="Pfam" id="PF12158"/>
    </source>
</evidence>
<dbReference type="AlphaFoldDB" id="A0A0K1PVQ8"/>
<accession>A0A0K1PVQ8</accession>
<keyword evidence="1" id="KW-0472">Membrane</keyword>
<proteinExistence type="predicted"/>